<protein>
    <submittedName>
        <fullName evidence="3">Tripartite tricarboxylate transporter TctB family protein</fullName>
    </submittedName>
</protein>
<proteinExistence type="predicted"/>
<accession>A0ABU4E2N4</accession>
<gene>
    <name evidence="3" type="ORF">R4P48_11785</name>
</gene>
<dbReference type="Pfam" id="PF07331">
    <property type="entry name" value="TctB"/>
    <property type="match status" value="1"/>
</dbReference>
<feature type="transmembrane region" description="Helical" evidence="1">
    <location>
        <begin position="6"/>
        <end position="27"/>
    </location>
</feature>
<evidence type="ECO:0000256" key="1">
    <source>
        <dbReference type="SAM" id="Phobius"/>
    </source>
</evidence>
<keyword evidence="1" id="KW-0812">Transmembrane</keyword>
<evidence type="ECO:0000259" key="2">
    <source>
        <dbReference type="Pfam" id="PF07331"/>
    </source>
</evidence>
<sequence length="152" mass="16779">MRKQNIVVGAVAVIFGLGIIMLSRDMPLFDESGMLGERFWPFCLAWLFIGLGVLQLINVYRQRAAADTSVDLSSAPVRKAYWVAGLMGVYAIALCYGGFIASSLVLIPIVMRIMGEKRPWFLGVSSVLIVACIYIAFTMIFNSPLPESMFSE</sequence>
<feature type="transmembrane region" description="Helical" evidence="1">
    <location>
        <begin position="80"/>
        <end position="107"/>
    </location>
</feature>
<evidence type="ECO:0000313" key="4">
    <source>
        <dbReference type="Proteomes" id="UP001187066"/>
    </source>
</evidence>
<feature type="domain" description="DUF1468" evidence="2">
    <location>
        <begin position="8"/>
        <end position="146"/>
    </location>
</feature>
<feature type="transmembrane region" description="Helical" evidence="1">
    <location>
        <begin position="119"/>
        <end position="141"/>
    </location>
</feature>
<dbReference type="InterPro" id="IPR009936">
    <property type="entry name" value="DUF1468"/>
</dbReference>
<reference evidence="3 4" key="1">
    <citation type="submission" date="2023-10" db="EMBL/GenBank/DDBJ databases">
        <authorList>
            <person name="Dale J."/>
        </authorList>
    </citation>
    <scope>NUCLEOTIDE SEQUENCE [LARGE SCALE GENOMIC DNA]</scope>
    <source>
        <strain evidence="3 4">2023EL-00970</strain>
    </source>
</reference>
<dbReference type="RefSeq" id="WP_312384438.1">
    <property type="nucleotide sequence ID" value="NZ_DAMAJB010000018.1"/>
</dbReference>
<keyword evidence="1" id="KW-0472">Membrane</keyword>
<comment type="caution">
    <text evidence="3">The sequence shown here is derived from an EMBL/GenBank/DDBJ whole genome shotgun (WGS) entry which is preliminary data.</text>
</comment>
<name>A0ABU4E2N4_9ENTR</name>
<evidence type="ECO:0000313" key="3">
    <source>
        <dbReference type="EMBL" id="MDV7023358.1"/>
    </source>
</evidence>
<dbReference type="EMBL" id="JAWLOF010000007">
    <property type="protein sequence ID" value="MDV7023358.1"/>
    <property type="molecule type" value="Genomic_DNA"/>
</dbReference>
<feature type="transmembrane region" description="Helical" evidence="1">
    <location>
        <begin position="39"/>
        <end position="60"/>
    </location>
</feature>
<keyword evidence="1" id="KW-1133">Transmembrane helix</keyword>
<organism evidence="3 4">
    <name type="scientific">Atlantibacter subterraneus</name>
    <dbReference type="NCBI Taxonomy" id="255519"/>
    <lineage>
        <taxon>Bacteria</taxon>
        <taxon>Pseudomonadati</taxon>
        <taxon>Pseudomonadota</taxon>
        <taxon>Gammaproteobacteria</taxon>
        <taxon>Enterobacterales</taxon>
        <taxon>Enterobacteriaceae</taxon>
        <taxon>Atlantibacter</taxon>
    </lineage>
</organism>
<keyword evidence="4" id="KW-1185">Reference proteome</keyword>
<dbReference type="Proteomes" id="UP001187066">
    <property type="component" value="Unassembled WGS sequence"/>
</dbReference>